<dbReference type="Proteomes" id="UP000315440">
    <property type="component" value="Unassembled WGS sequence"/>
</dbReference>
<keyword evidence="4 7" id="KW-0255">Endonuclease</keyword>
<organism evidence="9 10">
    <name type="scientific">Pseudobythopirellula maris</name>
    <dbReference type="NCBI Taxonomy" id="2527991"/>
    <lineage>
        <taxon>Bacteria</taxon>
        <taxon>Pseudomonadati</taxon>
        <taxon>Planctomycetota</taxon>
        <taxon>Planctomycetia</taxon>
        <taxon>Pirellulales</taxon>
        <taxon>Lacipirellulaceae</taxon>
        <taxon>Pseudobythopirellula</taxon>
    </lineage>
</organism>
<name>A0A5C5ZND9_9BACT</name>
<feature type="binding site" evidence="7">
    <location>
        <position position="112"/>
    </location>
    <ligand>
        <name>Zn(2+)</name>
        <dbReference type="ChEBI" id="CHEBI:29105"/>
        <note>catalytic</note>
    </ligand>
</feature>
<feature type="binding site" evidence="7">
    <location>
        <position position="108"/>
    </location>
    <ligand>
        <name>Zn(2+)</name>
        <dbReference type="ChEBI" id="CHEBI:29105"/>
        <note>catalytic</note>
    </ligand>
</feature>
<dbReference type="InterPro" id="IPR023091">
    <property type="entry name" value="MetalPrtase_cat_dom_sf_prd"/>
</dbReference>
<dbReference type="PANTHER" id="PTHR46986:SF1">
    <property type="entry name" value="ENDORIBONUCLEASE YBEY, CHLOROPLASTIC"/>
    <property type="match status" value="1"/>
</dbReference>
<keyword evidence="7" id="KW-0690">Ribosome biogenesis</keyword>
<dbReference type="Gene3D" id="3.40.390.30">
    <property type="entry name" value="Metalloproteases ('zincins'), catalytic domain"/>
    <property type="match status" value="1"/>
</dbReference>
<evidence type="ECO:0000256" key="3">
    <source>
        <dbReference type="ARBA" id="ARBA00022723"/>
    </source>
</evidence>
<dbReference type="NCBIfam" id="TIGR00043">
    <property type="entry name" value="rRNA maturation RNase YbeY"/>
    <property type="match status" value="1"/>
</dbReference>
<sequence>MMDITVTNQQQTLRIDEPRLADAARSVLVDAGYGEGELSIAVVTDPEIHELNRRSLDHDYPTDVLSFCLDEAPGRLEGEVVVSADTAVTNAAEYGMAPEDELLLYVVHGALHLAGLGDKSDDQTREMRAAETRYMQRFGVRLPSAPAEPSAAGAATPSRGEGPPL</sequence>
<dbReference type="EMBL" id="SJPQ01000002">
    <property type="protein sequence ID" value="TWT88361.1"/>
    <property type="molecule type" value="Genomic_DNA"/>
</dbReference>
<keyword evidence="7" id="KW-0963">Cytoplasm</keyword>
<dbReference type="GO" id="GO:0005737">
    <property type="term" value="C:cytoplasm"/>
    <property type="evidence" value="ECO:0007669"/>
    <property type="project" value="UniProtKB-SubCell"/>
</dbReference>
<dbReference type="PANTHER" id="PTHR46986">
    <property type="entry name" value="ENDORIBONUCLEASE YBEY, CHLOROPLASTIC"/>
    <property type="match status" value="1"/>
</dbReference>
<evidence type="ECO:0000313" key="9">
    <source>
        <dbReference type="EMBL" id="TWT88361.1"/>
    </source>
</evidence>
<dbReference type="InterPro" id="IPR002036">
    <property type="entry name" value="YbeY"/>
</dbReference>
<keyword evidence="7" id="KW-0698">rRNA processing</keyword>
<evidence type="ECO:0000256" key="8">
    <source>
        <dbReference type="SAM" id="MobiDB-lite"/>
    </source>
</evidence>
<dbReference type="OrthoDB" id="9807740at2"/>
<dbReference type="GO" id="GO:0004222">
    <property type="term" value="F:metalloendopeptidase activity"/>
    <property type="evidence" value="ECO:0007669"/>
    <property type="project" value="InterPro"/>
</dbReference>
<comment type="cofactor">
    <cofactor evidence="7">
        <name>Zn(2+)</name>
        <dbReference type="ChEBI" id="CHEBI:29105"/>
    </cofactor>
    <text evidence="7">Binds 1 zinc ion.</text>
</comment>
<comment type="caution">
    <text evidence="9">The sequence shown here is derived from an EMBL/GenBank/DDBJ whole genome shotgun (WGS) entry which is preliminary data.</text>
</comment>
<dbReference type="GO" id="GO:0008270">
    <property type="term" value="F:zinc ion binding"/>
    <property type="evidence" value="ECO:0007669"/>
    <property type="project" value="UniProtKB-UniRule"/>
</dbReference>
<evidence type="ECO:0000256" key="1">
    <source>
        <dbReference type="ARBA" id="ARBA00010875"/>
    </source>
</evidence>
<keyword evidence="5 7" id="KW-0378">Hydrolase</keyword>
<reference evidence="9 10" key="1">
    <citation type="submission" date="2019-02" db="EMBL/GenBank/DDBJ databases">
        <title>Deep-cultivation of Planctomycetes and their phenomic and genomic characterization uncovers novel biology.</title>
        <authorList>
            <person name="Wiegand S."/>
            <person name="Jogler M."/>
            <person name="Boedeker C."/>
            <person name="Pinto D."/>
            <person name="Vollmers J."/>
            <person name="Rivas-Marin E."/>
            <person name="Kohn T."/>
            <person name="Peeters S.H."/>
            <person name="Heuer A."/>
            <person name="Rast P."/>
            <person name="Oberbeckmann S."/>
            <person name="Bunk B."/>
            <person name="Jeske O."/>
            <person name="Meyerdierks A."/>
            <person name="Storesund J.E."/>
            <person name="Kallscheuer N."/>
            <person name="Luecker S."/>
            <person name="Lage O.M."/>
            <person name="Pohl T."/>
            <person name="Merkel B.J."/>
            <person name="Hornburger P."/>
            <person name="Mueller R.-W."/>
            <person name="Bruemmer F."/>
            <person name="Labrenz M."/>
            <person name="Spormann A.M."/>
            <person name="Op Den Camp H."/>
            <person name="Overmann J."/>
            <person name="Amann R."/>
            <person name="Jetten M.S.M."/>
            <person name="Mascher T."/>
            <person name="Medema M.H."/>
            <person name="Devos D.P."/>
            <person name="Kaster A.-K."/>
            <person name="Ovreas L."/>
            <person name="Rohde M."/>
            <person name="Galperin M.Y."/>
            <person name="Jogler C."/>
        </authorList>
    </citation>
    <scope>NUCLEOTIDE SEQUENCE [LARGE SCALE GENOMIC DNA]</scope>
    <source>
        <strain evidence="9 10">Mal64</strain>
    </source>
</reference>
<keyword evidence="2 7" id="KW-0540">Nuclease</keyword>
<feature type="compositionally biased region" description="Low complexity" evidence="8">
    <location>
        <begin position="143"/>
        <end position="158"/>
    </location>
</feature>
<comment type="function">
    <text evidence="7">Single strand-specific metallo-endoribonuclease involved in late-stage 70S ribosome quality control and in maturation of the 3' terminus of the 16S rRNA.</text>
</comment>
<dbReference type="SUPFAM" id="SSF55486">
    <property type="entry name" value="Metalloproteases ('zincins'), catalytic domain"/>
    <property type="match status" value="1"/>
</dbReference>
<dbReference type="Pfam" id="PF02130">
    <property type="entry name" value="YbeY"/>
    <property type="match status" value="1"/>
</dbReference>
<comment type="similarity">
    <text evidence="1 7">Belongs to the endoribonuclease YbeY family.</text>
</comment>
<dbReference type="EC" id="3.1.-.-" evidence="7"/>
<keyword evidence="6 7" id="KW-0862">Zinc</keyword>
<keyword evidence="3 7" id="KW-0479">Metal-binding</keyword>
<accession>A0A5C5ZND9</accession>
<feature type="region of interest" description="Disordered" evidence="8">
    <location>
        <begin position="142"/>
        <end position="165"/>
    </location>
</feature>
<dbReference type="GO" id="GO:0006364">
    <property type="term" value="P:rRNA processing"/>
    <property type="evidence" value="ECO:0007669"/>
    <property type="project" value="UniProtKB-UniRule"/>
</dbReference>
<evidence type="ECO:0000256" key="7">
    <source>
        <dbReference type="HAMAP-Rule" id="MF_00009"/>
    </source>
</evidence>
<comment type="subcellular location">
    <subcellularLocation>
        <location evidence="7">Cytoplasm</location>
    </subcellularLocation>
</comment>
<dbReference type="GO" id="GO:0004521">
    <property type="term" value="F:RNA endonuclease activity"/>
    <property type="evidence" value="ECO:0007669"/>
    <property type="project" value="UniProtKB-UniRule"/>
</dbReference>
<evidence type="ECO:0000313" key="10">
    <source>
        <dbReference type="Proteomes" id="UP000315440"/>
    </source>
</evidence>
<feature type="binding site" evidence="7">
    <location>
        <position position="118"/>
    </location>
    <ligand>
        <name>Zn(2+)</name>
        <dbReference type="ChEBI" id="CHEBI:29105"/>
        <note>catalytic</note>
    </ligand>
</feature>
<evidence type="ECO:0000256" key="5">
    <source>
        <dbReference type="ARBA" id="ARBA00022801"/>
    </source>
</evidence>
<evidence type="ECO:0000256" key="6">
    <source>
        <dbReference type="ARBA" id="ARBA00022833"/>
    </source>
</evidence>
<protein>
    <recommendedName>
        <fullName evidence="7">Endoribonuclease YbeY</fullName>
        <ecNumber evidence="7">3.1.-.-</ecNumber>
    </recommendedName>
</protein>
<keyword evidence="10" id="KW-1185">Reference proteome</keyword>
<dbReference type="AlphaFoldDB" id="A0A5C5ZND9"/>
<dbReference type="HAMAP" id="MF_00009">
    <property type="entry name" value="Endoribonucl_YbeY"/>
    <property type="match status" value="1"/>
</dbReference>
<evidence type="ECO:0000256" key="4">
    <source>
        <dbReference type="ARBA" id="ARBA00022759"/>
    </source>
</evidence>
<gene>
    <name evidence="7 9" type="primary">ybeY</name>
    <name evidence="9" type="ORF">Mal64_18410</name>
</gene>
<evidence type="ECO:0000256" key="2">
    <source>
        <dbReference type="ARBA" id="ARBA00022722"/>
    </source>
</evidence>
<proteinExistence type="inferred from homology"/>